<comment type="similarity">
    <text evidence="8">Belongs to the binding-protein-dependent transport system permease family. LivHM subfamily.</text>
</comment>
<dbReference type="InterPro" id="IPR011989">
    <property type="entry name" value="ARM-like"/>
</dbReference>
<evidence type="ECO:0000256" key="4">
    <source>
        <dbReference type="ARBA" id="ARBA00022692"/>
    </source>
</evidence>
<keyword evidence="3" id="KW-1003">Cell membrane</keyword>
<feature type="transmembrane region" description="Helical" evidence="9">
    <location>
        <begin position="382"/>
        <end position="399"/>
    </location>
</feature>
<feature type="transmembrane region" description="Helical" evidence="9">
    <location>
        <begin position="497"/>
        <end position="515"/>
    </location>
</feature>
<gene>
    <name evidence="11" type="primary">livH_6</name>
    <name evidence="11" type="ORF">AW11_04072</name>
</gene>
<evidence type="ECO:0000313" key="11">
    <source>
        <dbReference type="EMBL" id="EXI83771.1"/>
    </source>
</evidence>
<feature type="transmembrane region" description="Helical" evidence="9">
    <location>
        <begin position="245"/>
        <end position="266"/>
    </location>
</feature>
<dbReference type="InterPro" id="IPR052157">
    <property type="entry name" value="BCAA_transport_permease"/>
</dbReference>
<dbReference type="InterPro" id="IPR017779">
    <property type="entry name" value="ABC_UrtB_bac"/>
</dbReference>
<dbReference type="STRING" id="1454004.AW11_04072"/>
<dbReference type="GO" id="GO:0022857">
    <property type="term" value="F:transmembrane transporter activity"/>
    <property type="evidence" value="ECO:0007669"/>
    <property type="project" value="InterPro"/>
</dbReference>
<keyword evidence="5" id="KW-0029">Amino-acid transport</keyword>
<dbReference type="NCBIfam" id="TIGR03409">
    <property type="entry name" value="urea_trans_UrtB"/>
    <property type="match status" value="1"/>
</dbReference>
<evidence type="ECO:0000256" key="9">
    <source>
        <dbReference type="SAM" id="Phobius"/>
    </source>
</evidence>
<keyword evidence="4 9" id="KW-0812">Transmembrane</keyword>
<evidence type="ECO:0000256" key="7">
    <source>
        <dbReference type="ARBA" id="ARBA00023136"/>
    </source>
</evidence>
<feature type="transmembrane region" description="Helical" evidence="9">
    <location>
        <begin position="466"/>
        <end position="485"/>
    </location>
</feature>
<dbReference type="PROSITE" id="PS51257">
    <property type="entry name" value="PROKAR_LIPOPROTEIN"/>
    <property type="match status" value="1"/>
</dbReference>
<dbReference type="PANTHER" id="PTHR11795">
    <property type="entry name" value="BRANCHED-CHAIN AMINO ACID TRANSPORT SYSTEM PERMEASE PROTEIN LIVH"/>
    <property type="match status" value="1"/>
</dbReference>
<evidence type="ECO:0000313" key="12">
    <source>
        <dbReference type="Proteomes" id="UP000022141"/>
    </source>
</evidence>
<dbReference type="InterPro" id="IPR016024">
    <property type="entry name" value="ARM-type_fold"/>
</dbReference>
<feature type="chain" id="PRO_5001462656" evidence="10">
    <location>
        <begin position="21"/>
        <end position="532"/>
    </location>
</feature>
<dbReference type="Gene3D" id="1.25.10.10">
    <property type="entry name" value="Leucine-rich Repeat Variant"/>
    <property type="match status" value="1"/>
</dbReference>
<sequence length="532" mass="56000">MRTIRLIVAGWLLGIACAHAAIDPALLGPLASDGNDAKIVAITALVDGAQREALPVLKAMARGSLALAGERVVIVDGERVIDAATNAEIVPAPEVTESIGINNRLRRELASTLAALRLFSSDREIRWEAAQELASGADAEMLPLLEKALASEADPEIKARLQMAYAQGSIGSSDAVVRLSAVRLLGESGDPNVLQLLGPLTEKRGDSWAEPDSAVRAAAGTSIRAIEKRLAFAENVGRAFTGVSLASILLLAALGLAITYGVMGVINMAHGELLMVGAYSAWAMQSVFQAYFPNLLDWYLLAAIPVGFCAAALVGVLMERVVIRHLYGRPLETLLATWGISLFLIQVARTVFGAQNVEVANPVWMAGGIEVLPNLLLPWNRIIIIGFSVAVLAAMWSILNLSRMGMFVRAVTQNRPMAGCVGVPTGRIDTMAFALGAGIAGLGGVALSQIANVGPDMGQGYIVDSFMVVVLGGVGQLAGAVWAALGLGVMTKFLEGWTGAVVAKIVVLVIIIIFIQKRPQGLFALKGRFVES</sequence>
<dbReference type="GO" id="GO:0005886">
    <property type="term" value="C:plasma membrane"/>
    <property type="evidence" value="ECO:0007669"/>
    <property type="project" value="UniProtKB-SubCell"/>
</dbReference>
<dbReference type="Proteomes" id="UP000022141">
    <property type="component" value="Unassembled WGS sequence"/>
</dbReference>
<dbReference type="CDD" id="cd06582">
    <property type="entry name" value="TM_PBP1_LivH_like"/>
    <property type="match status" value="1"/>
</dbReference>
<dbReference type="EMBL" id="JEMY01000081">
    <property type="protein sequence ID" value="EXI83771.1"/>
    <property type="molecule type" value="Genomic_DNA"/>
</dbReference>
<evidence type="ECO:0000256" key="1">
    <source>
        <dbReference type="ARBA" id="ARBA00004651"/>
    </source>
</evidence>
<feature type="transmembrane region" description="Helical" evidence="9">
    <location>
        <begin position="298"/>
        <end position="318"/>
    </location>
</feature>
<feature type="signal peptide" evidence="10">
    <location>
        <begin position="1"/>
        <end position="20"/>
    </location>
</feature>
<dbReference type="Pfam" id="PF02653">
    <property type="entry name" value="BPD_transp_2"/>
    <property type="match status" value="1"/>
</dbReference>
<evidence type="ECO:0000256" key="10">
    <source>
        <dbReference type="SAM" id="SignalP"/>
    </source>
</evidence>
<comment type="subcellular location">
    <subcellularLocation>
        <location evidence="1">Cell membrane</location>
        <topology evidence="1">Multi-pass membrane protein</topology>
    </subcellularLocation>
</comment>
<dbReference type="AlphaFoldDB" id="A0A011P878"/>
<reference evidence="11" key="1">
    <citation type="submission" date="2014-02" db="EMBL/GenBank/DDBJ databases">
        <title>Expanding our view of genomic diversity in Candidatus Accumulibacter clades.</title>
        <authorList>
            <person name="Skennerton C.T."/>
            <person name="Barr J.J."/>
            <person name="Slater F.R."/>
            <person name="Bond P.L."/>
            <person name="Tyson G.W."/>
        </authorList>
    </citation>
    <scope>NUCLEOTIDE SEQUENCE [LARGE SCALE GENOMIC DNA]</scope>
</reference>
<comment type="caution">
    <text evidence="11">The sequence shown here is derived from an EMBL/GenBank/DDBJ whole genome shotgun (WGS) entry which is preliminary data.</text>
</comment>
<dbReference type="PANTHER" id="PTHR11795:SF447">
    <property type="entry name" value="ABC TRANSPORTER PERMEASE PROTEIN"/>
    <property type="match status" value="1"/>
</dbReference>
<dbReference type="eggNOG" id="COG0559">
    <property type="taxonomic scope" value="Bacteria"/>
</dbReference>
<evidence type="ECO:0000256" key="5">
    <source>
        <dbReference type="ARBA" id="ARBA00022970"/>
    </source>
</evidence>
<feature type="transmembrane region" description="Helical" evidence="9">
    <location>
        <begin position="330"/>
        <end position="348"/>
    </location>
</feature>
<protein>
    <submittedName>
        <fullName evidence="11">LIV-I protein H</fullName>
    </submittedName>
</protein>
<evidence type="ECO:0000256" key="6">
    <source>
        <dbReference type="ARBA" id="ARBA00022989"/>
    </source>
</evidence>
<evidence type="ECO:0000256" key="8">
    <source>
        <dbReference type="ARBA" id="ARBA00037998"/>
    </source>
</evidence>
<organism evidence="11 12">
    <name type="scientific">Accumulibacter regalis</name>
    <dbReference type="NCBI Taxonomy" id="522306"/>
    <lineage>
        <taxon>Bacteria</taxon>
        <taxon>Pseudomonadati</taxon>
        <taxon>Pseudomonadota</taxon>
        <taxon>Betaproteobacteria</taxon>
        <taxon>Candidatus Accumulibacter</taxon>
    </lineage>
</organism>
<keyword evidence="2" id="KW-0813">Transport</keyword>
<dbReference type="InterPro" id="IPR001851">
    <property type="entry name" value="ABC_transp_permease"/>
</dbReference>
<dbReference type="GO" id="GO:0006865">
    <property type="term" value="P:amino acid transport"/>
    <property type="evidence" value="ECO:0007669"/>
    <property type="project" value="UniProtKB-KW"/>
</dbReference>
<keyword evidence="12" id="KW-1185">Reference proteome</keyword>
<keyword evidence="10" id="KW-0732">Signal</keyword>
<evidence type="ECO:0000256" key="3">
    <source>
        <dbReference type="ARBA" id="ARBA00022475"/>
    </source>
</evidence>
<evidence type="ECO:0000256" key="2">
    <source>
        <dbReference type="ARBA" id="ARBA00022448"/>
    </source>
</evidence>
<name>A0A011P878_ACCRE</name>
<accession>A0A011P878</accession>
<keyword evidence="6 9" id="KW-1133">Transmembrane helix</keyword>
<dbReference type="PATRIC" id="fig|1454004.3.peg.4173"/>
<dbReference type="SUPFAM" id="SSF48371">
    <property type="entry name" value="ARM repeat"/>
    <property type="match status" value="1"/>
</dbReference>
<keyword evidence="7 9" id="KW-0472">Membrane</keyword>
<proteinExistence type="inferred from homology"/>